<dbReference type="RefSeq" id="WP_108603937.1">
    <property type="nucleotide sequence ID" value="NZ_CP026604.1"/>
</dbReference>
<name>A0A2S0VUH9_9ALTE</name>
<keyword evidence="2" id="KW-1185">Reference proteome</keyword>
<proteinExistence type="predicted"/>
<dbReference type="KEGG" id="cate:C2869_16205"/>
<evidence type="ECO:0000313" key="1">
    <source>
        <dbReference type="EMBL" id="AWB67871.1"/>
    </source>
</evidence>
<reference evidence="1 2" key="1">
    <citation type="submission" date="2018-01" db="EMBL/GenBank/DDBJ databases">
        <title>Genome sequence of a Cantenovulum-like bacteria.</title>
        <authorList>
            <person name="Tan W.R."/>
            <person name="Lau N.-S."/>
            <person name="Go F."/>
            <person name="Amirul A.-A.A."/>
        </authorList>
    </citation>
    <scope>NUCLEOTIDE SEQUENCE [LARGE SCALE GENOMIC DNA]</scope>
    <source>
        <strain evidence="1 2">CCB-QB4</strain>
    </source>
</reference>
<gene>
    <name evidence="1" type="ORF">C2869_16205</name>
</gene>
<dbReference type="AlphaFoldDB" id="A0A2S0VUH9"/>
<sequence length="95" mass="10548">MTNTASAEHQQMQDHTMHHGHHMADMVDMSSMDNSSACLHTDCKCPANLCQSNSFVMDANFGFESLPISSEKISFNTPLLLENTAKSLYRPPIFA</sequence>
<accession>A0A2S0VUH9</accession>
<organism evidence="1 2">
    <name type="scientific">Saccharobesus litoralis</name>
    <dbReference type="NCBI Taxonomy" id="2172099"/>
    <lineage>
        <taxon>Bacteria</taxon>
        <taxon>Pseudomonadati</taxon>
        <taxon>Pseudomonadota</taxon>
        <taxon>Gammaproteobacteria</taxon>
        <taxon>Alteromonadales</taxon>
        <taxon>Alteromonadaceae</taxon>
        <taxon>Saccharobesus</taxon>
    </lineage>
</organism>
<dbReference type="OrthoDB" id="6313659at2"/>
<dbReference type="EMBL" id="CP026604">
    <property type="protein sequence ID" value="AWB67871.1"/>
    <property type="molecule type" value="Genomic_DNA"/>
</dbReference>
<protein>
    <submittedName>
        <fullName evidence="1">Uncharacterized protein</fullName>
    </submittedName>
</protein>
<dbReference type="Proteomes" id="UP000244441">
    <property type="component" value="Chromosome"/>
</dbReference>
<evidence type="ECO:0000313" key="2">
    <source>
        <dbReference type="Proteomes" id="UP000244441"/>
    </source>
</evidence>